<sequence length="87" mass="9612">MCKSVSANTNGISSHLTDEGDRMSMYFYPPVPPLTPRAESLKARANQAFAAEKYITGLQLYNQAAEISPNSAVLYSNRAAALMKRKW</sequence>
<keyword evidence="2" id="KW-0802">TPR repeat</keyword>
<protein>
    <submittedName>
        <fullName evidence="3">WD and tetratricopeptide repeats protein 1</fullName>
    </submittedName>
</protein>
<dbReference type="EMBL" id="VSRR010136083">
    <property type="protein sequence ID" value="MPD03434.1"/>
    <property type="molecule type" value="Genomic_DNA"/>
</dbReference>
<comment type="caution">
    <text evidence="3">The sequence shown here is derived from an EMBL/GenBank/DDBJ whole genome shotgun (WGS) entry which is preliminary data.</text>
</comment>
<evidence type="ECO:0000313" key="3">
    <source>
        <dbReference type="EMBL" id="MPD03434.1"/>
    </source>
</evidence>
<dbReference type="AlphaFoldDB" id="A0A5B7K9V8"/>
<dbReference type="OrthoDB" id="4869960at2759"/>
<gene>
    <name evidence="3" type="primary">Wdtc1_1</name>
    <name evidence="3" type="ORF">E2C01_099072</name>
</gene>
<keyword evidence="1" id="KW-0677">Repeat</keyword>
<accession>A0A5B7K9V8</accession>
<name>A0A5B7K9V8_PORTR</name>
<dbReference type="Gene3D" id="1.25.40.10">
    <property type="entry name" value="Tetratricopeptide repeat domain"/>
    <property type="match status" value="1"/>
</dbReference>
<keyword evidence="4" id="KW-1185">Reference proteome</keyword>
<dbReference type="InterPro" id="IPR047150">
    <property type="entry name" value="SGT"/>
</dbReference>
<dbReference type="GO" id="GO:0006620">
    <property type="term" value="P:post-translational protein targeting to endoplasmic reticulum membrane"/>
    <property type="evidence" value="ECO:0007669"/>
    <property type="project" value="TreeGrafter"/>
</dbReference>
<dbReference type="SUPFAM" id="SSF48452">
    <property type="entry name" value="TPR-like"/>
    <property type="match status" value="1"/>
</dbReference>
<dbReference type="InterPro" id="IPR011990">
    <property type="entry name" value="TPR-like_helical_dom_sf"/>
</dbReference>
<dbReference type="PANTHER" id="PTHR45831">
    <property type="entry name" value="LD24721P"/>
    <property type="match status" value="1"/>
</dbReference>
<evidence type="ECO:0000313" key="4">
    <source>
        <dbReference type="Proteomes" id="UP000324222"/>
    </source>
</evidence>
<dbReference type="GO" id="GO:0060090">
    <property type="term" value="F:molecular adaptor activity"/>
    <property type="evidence" value="ECO:0007669"/>
    <property type="project" value="TreeGrafter"/>
</dbReference>
<organism evidence="3 4">
    <name type="scientific">Portunus trituberculatus</name>
    <name type="common">Swimming crab</name>
    <name type="synonym">Neptunus trituberculatus</name>
    <dbReference type="NCBI Taxonomy" id="210409"/>
    <lineage>
        <taxon>Eukaryota</taxon>
        <taxon>Metazoa</taxon>
        <taxon>Ecdysozoa</taxon>
        <taxon>Arthropoda</taxon>
        <taxon>Crustacea</taxon>
        <taxon>Multicrustacea</taxon>
        <taxon>Malacostraca</taxon>
        <taxon>Eumalacostraca</taxon>
        <taxon>Eucarida</taxon>
        <taxon>Decapoda</taxon>
        <taxon>Pleocyemata</taxon>
        <taxon>Brachyura</taxon>
        <taxon>Eubrachyura</taxon>
        <taxon>Portunoidea</taxon>
        <taxon>Portunidae</taxon>
        <taxon>Portuninae</taxon>
        <taxon>Portunus</taxon>
    </lineage>
</organism>
<evidence type="ECO:0000256" key="2">
    <source>
        <dbReference type="ARBA" id="ARBA00022803"/>
    </source>
</evidence>
<evidence type="ECO:0000256" key="1">
    <source>
        <dbReference type="ARBA" id="ARBA00022737"/>
    </source>
</evidence>
<proteinExistence type="predicted"/>
<dbReference type="PANTHER" id="PTHR45831:SF2">
    <property type="entry name" value="LD24721P"/>
    <property type="match status" value="1"/>
</dbReference>
<dbReference type="GO" id="GO:0072380">
    <property type="term" value="C:TRC complex"/>
    <property type="evidence" value="ECO:0007669"/>
    <property type="project" value="TreeGrafter"/>
</dbReference>
<reference evidence="3 4" key="1">
    <citation type="submission" date="2019-05" db="EMBL/GenBank/DDBJ databases">
        <title>Another draft genome of Portunus trituberculatus and its Hox gene families provides insights of decapod evolution.</title>
        <authorList>
            <person name="Jeong J.-H."/>
            <person name="Song I."/>
            <person name="Kim S."/>
            <person name="Choi T."/>
            <person name="Kim D."/>
            <person name="Ryu S."/>
            <person name="Kim W."/>
        </authorList>
    </citation>
    <scope>NUCLEOTIDE SEQUENCE [LARGE SCALE GENOMIC DNA]</scope>
    <source>
        <tissue evidence="3">Muscle</tissue>
    </source>
</reference>
<dbReference type="Proteomes" id="UP000324222">
    <property type="component" value="Unassembled WGS sequence"/>
</dbReference>
<dbReference type="GO" id="GO:0016020">
    <property type="term" value="C:membrane"/>
    <property type="evidence" value="ECO:0007669"/>
    <property type="project" value="TreeGrafter"/>
</dbReference>